<name>S7V4M5_DESML</name>
<dbReference type="InterPro" id="IPR041921">
    <property type="entry name" value="NuoE_N"/>
</dbReference>
<evidence type="ECO:0000256" key="1">
    <source>
        <dbReference type="ARBA" id="ARBA00022723"/>
    </source>
</evidence>
<protein>
    <submittedName>
        <fullName evidence="4">NADH dehydrogenase (Ubiquinone) 24 kDa subunit</fullName>
    </submittedName>
</protein>
<keyword evidence="4" id="KW-0830">Ubiquinone</keyword>
<dbReference type="STRING" id="897.B2D07_09010"/>
<organism evidence="4 5">
    <name type="scientific">Desulfococcus multivorans DSM 2059</name>
    <dbReference type="NCBI Taxonomy" id="1121405"/>
    <lineage>
        <taxon>Bacteria</taxon>
        <taxon>Pseudomonadati</taxon>
        <taxon>Thermodesulfobacteriota</taxon>
        <taxon>Desulfobacteria</taxon>
        <taxon>Desulfobacterales</taxon>
        <taxon>Desulfococcaceae</taxon>
        <taxon>Desulfococcus</taxon>
    </lineage>
</organism>
<dbReference type="CDD" id="cd03064">
    <property type="entry name" value="TRX_Fd_NuoE"/>
    <property type="match status" value="1"/>
</dbReference>
<dbReference type="PANTHER" id="PTHR10371">
    <property type="entry name" value="NADH DEHYDROGENASE UBIQUINONE FLAVOPROTEIN 2, MITOCHONDRIAL"/>
    <property type="match status" value="1"/>
</dbReference>
<dbReference type="Gene3D" id="1.10.10.1590">
    <property type="entry name" value="NADH-quinone oxidoreductase subunit E"/>
    <property type="match status" value="1"/>
</dbReference>
<dbReference type="NCBIfam" id="NF005722">
    <property type="entry name" value="PRK07539.1-2"/>
    <property type="match status" value="1"/>
</dbReference>
<evidence type="ECO:0000313" key="5">
    <source>
        <dbReference type="Proteomes" id="UP000014977"/>
    </source>
</evidence>
<reference evidence="4 5" key="1">
    <citation type="journal article" date="2013" name="Genome Announc.">
        <title>Draft genome sequences for three mercury-methylating, sulfate-reducing bacteria.</title>
        <authorList>
            <person name="Brown S.D."/>
            <person name="Hurt R.A.Jr."/>
            <person name="Gilmour C.C."/>
            <person name="Elias D.A."/>
        </authorList>
    </citation>
    <scope>NUCLEOTIDE SEQUENCE [LARGE SCALE GENOMIC DNA]</scope>
    <source>
        <strain evidence="4 5">DSM 2059</strain>
    </source>
</reference>
<proteinExistence type="predicted"/>
<dbReference type="PANTHER" id="PTHR10371:SF3">
    <property type="entry name" value="NADH DEHYDROGENASE [UBIQUINONE] FLAVOPROTEIN 2, MITOCHONDRIAL"/>
    <property type="match status" value="1"/>
</dbReference>
<sequence>MPTDAQKDSLEREIQAADHPRELAVDVMAALQDRDGYLSDAAVMETARLLGMDPVEVEELATFYTFIYREPVGRYVIHVCDSVVCWMEGSETIGGHLMGTLGIGMGETTPDGLFTLLPVCCIGYCDRAPAILVNRKAYGPLTIADLDALIDRLRNAADAPGGENPGEEE</sequence>
<dbReference type="OrthoDB" id="9807941at2"/>
<evidence type="ECO:0000256" key="3">
    <source>
        <dbReference type="ARBA" id="ARBA00023014"/>
    </source>
</evidence>
<dbReference type="RefSeq" id="WP_020876423.1">
    <property type="nucleotide sequence ID" value="NZ_ATHJ01000074.1"/>
</dbReference>
<dbReference type="GO" id="GO:0046872">
    <property type="term" value="F:metal ion binding"/>
    <property type="evidence" value="ECO:0007669"/>
    <property type="project" value="UniProtKB-KW"/>
</dbReference>
<keyword evidence="5" id="KW-1185">Reference proteome</keyword>
<keyword evidence="3" id="KW-0411">Iron-sulfur</keyword>
<dbReference type="SUPFAM" id="SSF52833">
    <property type="entry name" value="Thioredoxin-like"/>
    <property type="match status" value="1"/>
</dbReference>
<dbReference type="GO" id="GO:0003954">
    <property type="term" value="F:NADH dehydrogenase activity"/>
    <property type="evidence" value="ECO:0007669"/>
    <property type="project" value="TreeGrafter"/>
</dbReference>
<dbReference type="EMBL" id="ATHJ01000074">
    <property type="protein sequence ID" value="EPR41559.1"/>
    <property type="molecule type" value="Genomic_DNA"/>
</dbReference>
<dbReference type="InterPro" id="IPR042128">
    <property type="entry name" value="NuoE_dom"/>
</dbReference>
<dbReference type="GO" id="GO:0051536">
    <property type="term" value="F:iron-sulfur cluster binding"/>
    <property type="evidence" value="ECO:0007669"/>
    <property type="project" value="UniProtKB-KW"/>
</dbReference>
<dbReference type="Proteomes" id="UP000014977">
    <property type="component" value="Unassembled WGS sequence"/>
</dbReference>
<dbReference type="Pfam" id="PF01257">
    <property type="entry name" value="2Fe-2S_thioredx"/>
    <property type="match status" value="1"/>
</dbReference>
<dbReference type="Gene3D" id="3.40.30.10">
    <property type="entry name" value="Glutaredoxin"/>
    <property type="match status" value="1"/>
</dbReference>
<dbReference type="InterPro" id="IPR036249">
    <property type="entry name" value="Thioredoxin-like_sf"/>
</dbReference>
<evidence type="ECO:0000313" key="4">
    <source>
        <dbReference type="EMBL" id="EPR41559.1"/>
    </source>
</evidence>
<keyword evidence="1" id="KW-0479">Metal-binding</keyword>
<keyword evidence="2" id="KW-0408">Iron</keyword>
<dbReference type="PATRIC" id="fig|1121405.3.peg.1512"/>
<accession>S7V4M5</accession>
<dbReference type="AlphaFoldDB" id="S7V4M5"/>
<gene>
    <name evidence="4" type="ORF">dsmv_1992</name>
</gene>
<comment type="caution">
    <text evidence="4">The sequence shown here is derived from an EMBL/GenBank/DDBJ whole genome shotgun (WGS) entry which is preliminary data.</text>
</comment>
<evidence type="ECO:0000256" key="2">
    <source>
        <dbReference type="ARBA" id="ARBA00023004"/>
    </source>
</evidence>
<dbReference type="eggNOG" id="COG1905">
    <property type="taxonomic scope" value="Bacteria"/>
</dbReference>